<comment type="cofactor">
    <cofactor evidence="2">
        <name>Mg(2+)</name>
        <dbReference type="ChEBI" id="CHEBI:18420"/>
    </cofactor>
</comment>
<evidence type="ECO:0000256" key="1">
    <source>
        <dbReference type="ARBA" id="ARBA00001936"/>
    </source>
</evidence>
<dbReference type="Pfam" id="PF03828">
    <property type="entry name" value="PAP_assoc"/>
    <property type="match status" value="1"/>
</dbReference>
<feature type="compositionally biased region" description="Polar residues" evidence="10">
    <location>
        <begin position="61"/>
        <end position="73"/>
    </location>
</feature>
<evidence type="ECO:0000259" key="12">
    <source>
        <dbReference type="Pfam" id="PF22600"/>
    </source>
</evidence>
<feature type="domain" description="Poly(A) RNA polymerase mitochondrial-like central palm" evidence="12">
    <location>
        <begin position="206"/>
        <end position="331"/>
    </location>
</feature>
<dbReference type="GO" id="GO:0005737">
    <property type="term" value="C:cytoplasm"/>
    <property type="evidence" value="ECO:0007669"/>
    <property type="project" value="UniProtKB-SubCell"/>
</dbReference>
<comment type="subcellular location">
    <subcellularLocation>
        <location evidence="3">Cytoplasm</location>
    </subcellularLocation>
</comment>
<dbReference type="InterPro" id="IPR043519">
    <property type="entry name" value="NT_sf"/>
</dbReference>
<evidence type="ECO:0000256" key="4">
    <source>
        <dbReference type="ARBA" id="ARBA00008593"/>
    </source>
</evidence>
<evidence type="ECO:0000256" key="9">
    <source>
        <dbReference type="ARBA" id="ARBA00022842"/>
    </source>
</evidence>
<evidence type="ECO:0000256" key="5">
    <source>
        <dbReference type="ARBA" id="ARBA00012388"/>
    </source>
</evidence>
<dbReference type="Gene3D" id="3.30.460.10">
    <property type="entry name" value="Beta Polymerase, domain 2"/>
    <property type="match status" value="1"/>
</dbReference>
<feature type="compositionally biased region" description="Polar residues" evidence="10">
    <location>
        <begin position="915"/>
        <end position="936"/>
    </location>
</feature>
<dbReference type="GO" id="GO:0046872">
    <property type="term" value="F:metal ion binding"/>
    <property type="evidence" value="ECO:0007669"/>
    <property type="project" value="UniProtKB-KW"/>
</dbReference>
<protein>
    <recommendedName>
        <fullName evidence="5">polynucleotide adenylyltransferase</fullName>
        <ecNumber evidence="5">2.7.7.19</ecNumber>
    </recommendedName>
</protein>
<feature type="compositionally biased region" description="Polar residues" evidence="10">
    <location>
        <begin position="1"/>
        <end position="11"/>
    </location>
</feature>
<dbReference type="InterPro" id="IPR002058">
    <property type="entry name" value="PAP_assoc"/>
</dbReference>
<keyword evidence="6" id="KW-0963">Cytoplasm</keyword>
<dbReference type="GO" id="GO:0010605">
    <property type="term" value="P:negative regulation of macromolecule metabolic process"/>
    <property type="evidence" value="ECO:0007669"/>
    <property type="project" value="UniProtKB-ARBA"/>
</dbReference>
<dbReference type="OrthoDB" id="407432at2759"/>
<keyword evidence="9" id="KW-0460">Magnesium</keyword>
<name>A0A9P0ENR3_9HYPO</name>
<proteinExistence type="inferred from homology"/>
<evidence type="ECO:0000256" key="8">
    <source>
        <dbReference type="ARBA" id="ARBA00022723"/>
    </source>
</evidence>
<evidence type="ECO:0000259" key="11">
    <source>
        <dbReference type="Pfam" id="PF03828"/>
    </source>
</evidence>
<comment type="cofactor">
    <cofactor evidence="1">
        <name>Mn(2+)</name>
        <dbReference type="ChEBI" id="CHEBI:29035"/>
    </cofactor>
</comment>
<dbReference type="GO" id="GO:0031123">
    <property type="term" value="P:RNA 3'-end processing"/>
    <property type="evidence" value="ECO:0007669"/>
    <property type="project" value="TreeGrafter"/>
</dbReference>
<feature type="compositionally biased region" description="Polar residues" evidence="10">
    <location>
        <begin position="29"/>
        <end position="45"/>
    </location>
</feature>
<evidence type="ECO:0000313" key="14">
    <source>
        <dbReference type="Proteomes" id="UP000775872"/>
    </source>
</evidence>
<feature type="region of interest" description="Disordered" evidence="10">
    <location>
        <begin position="1"/>
        <end position="180"/>
    </location>
</feature>
<dbReference type="EMBL" id="CABFOC020000048">
    <property type="protein sequence ID" value="CAH0054190.1"/>
    <property type="molecule type" value="Genomic_DNA"/>
</dbReference>
<dbReference type="SUPFAM" id="SSF81631">
    <property type="entry name" value="PAP/OAS1 substrate-binding domain"/>
    <property type="match status" value="1"/>
</dbReference>
<evidence type="ECO:0000313" key="13">
    <source>
        <dbReference type="EMBL" id="CAH0054190.1"/>
    </source>
</evidence>
<gene>
    <name evidence="13" type="ORF">CSOL1703_00015661</name>
</gene>
<dbReference type="Proteomes" id="UP000775872">
    <property type="component" value="Unassembled WGS sequence"/>
</dbReference>
<dbReference type="PANTHER" id="PTHR12271">
    <property type="entry name" value="POLY A POLYMERASE CID PAP -RELATED"/>
    <property type="match status" value="1"/>
</dbReference>
<comment type="similarity">
    <text evidence="4">Belongs to the DNA polymerase type-B-like family.</text>
</comment>
<organism evidence="13 14">
    <name type="scientific">Clonostachys solani</name>
    <dbReference type="NCBI Taxonomy" id="160281"/>
    <lineage>
        <taxon>Eukaryota</taxon>
        <taxon>Fungi</taxon>
        <taxon>Dikarya</taxon>
        <taxon>Ascomycota</taxon>
        <taxon>Pezizomycotina</taxon>
        <taxon>Sordariomycetes</taxon>
        <taxon>Hypocreomycetidae</taxon>
        <taxon>Hypocreales</taxon>
        <taxon>Bionectriaceae</taxon>
        <taxon>Clonostachys</taxon>
    </lineage>
</organism>
<evidence type="ECO:0000256" key="6">
    <source>
        <dbReference type="ARBA" id="ARBA00022490"/>
    </source>
</evidence>
<dbReference type="GO" id="GO:1990817">
    <property type="term" value="F:poly(A) RNA polymerase activity"/>
    <property type="evidence" value="ECO:0007669"/>
    <property type="project" value="UniProtKB-EC"/>
</dbReference>
<evidence type="ECO:0000256" key="10">
    <source>
        <dbReference type="SAM" id="MobiDB-lite"/>
    </source>
</evidence>
<feature type="domain" description="PAP-associated" evidence="11">
    <location>
        <begin position="853"/>
        <end position="903"/>
    </location>
</feature>
<feature type="compositionally biased region" description="Polar residues" evidence="10">
    <location>
        <begin position="117"/>
        <end position="128"/>
    </location>
</feature>
<evidence type="ECO:0000256" key="7">
    <source>
        <dbReference type="ARBA" id="ARBA00022679"/>
    </source>
</evidence>
<dbReference type="Gene3D" id="1.10.1410.10">
    <property type="match status" value="1"/>
</dbReference>
<accession>A0A9P0ENR3</accession>
<dbReference type="InterPro" id="IPR054708">
    <property type="entry name" value="MTPAP-like_central"/>
</dbReference>
<dbReference type="SUPFAM" id="SSF81301">
    <property type="entry name" value="Nucleotidyltransferase"/>
    <property type="match status" value="1"/>
</dbReference>
<feature type="compositionally biased region" description="Low complexity" evidence="10">
    <location>
        <begin position="162"/>
        <end position="178"/>
    </location>
</feature>
<dbReference type="EC" id="2.7.7.19" evidence="5"/>
<feature type="region of interest" description="Disordered" evidence="10">
    <location>
        <begin position="347"/>
        <end position="399"/>
    </location>
</feature>
<comment type="caution">
    <text evidence="13">The sequence shown here is derived from an EMBL/GenBank/DDBJ whole genome shotgun (WGS) entry which is preliminary data.</text>
</comment>
<dbReference type="Pfam" id="PF22600">
    <property type="entry name" value="MTPAP-like_central"/>
    <property type="match status" value="1"/>
</dbReference>
<dbReference type="GO" id="GO:0050265">
    <property type="term" value="F:RNA uridylyltransferase activity"/>
    <property type="evidence" value="ECO:0007669"/>
    <property type="project" value="TreeGrafter"/>
</dbReference>
<evidence type="ECO:0000256" key="3">
    <source>
        <dbReference type="ARBA" id="ARBA00004496"/>
    </source>
</evidence>
<keyword evidence="7" id="KW-0808">Transferase</keyword>
<keyword evidence="8" id="KW-0479">Metal-binding</keyword>
<feature type="region of interest" description="Disordered" evidence="10">
    <location>
        <begin position="910"/>
        <end position="940"/>
    </location>
</feature>
<reference evidence="13" key="1">
    <citation type="submission" date="2021-10" db="EMBL/GenBank/DDBJ databases">
        <authorList>
            <person name="Piombo E."/>
        </authorList>
    </citation>
    <scope>NUCLEOTIDE SEQUENCE</scope>
</reference>
<dbReference type="AlphaFoldDB" id="A0A9P0ENR3"/>
<sequence length="1043" mass="116611">MDSVPTSSTGRSGPGLEDQLRNLILTNGPPGSQSTQEPAASQPTASPGDVNDHHKAKKRPNQAQRRQMNSQFNIPIDTRAPATPEPQRHGRGNSGPGGQRWRNPGPDPRQTDFHQHGNASQFHNNTMPSKPYAHGHGPHNNQSSSGYYSPHNKRPQRGSLGQQSPSSWRGSHSSPSQQPRRLVFRPEEIVNQSAFLEQLSFQVVSGSEIERSEISEKEAFRMRIESIIRDVITQHEQILAQRWDFPSPSVELKCFGSLASGFATKASDMDLALLSPCSQIPPDAKESPIPRLIEKALLDAGLGARLLSRTRVPIIKLCEKPSQQLYDDLSAYRKAWEDGLHDIHDGQEEEEADHENPGNPATEEHEEPVAESPRTDNTILKSDEFDIPSPSGGEPQRFYLRQGPKASISAYSALAKHVLRKAGGRDVRGATSYSFSDHEWDVLSRVCAAFVRGLSDSELRQRLQSYPSLQFKSGNNQPDRHSMKAVSCQIEGEQFLLDLNRLCEKSGVDIRQFQTDQTMMAWSELQYRTDYGVDPVQYTREVQNALERLRKVPFSRIILLEQGPGETPTSYHLRASSALDELVKEPGPDAESLERATVGHYVSGISTHELRLALEAEYEGASQKWSLDTVSRRHKALALAREFARTLEKGVFKSVNVADVQEYIKILRTSPQITADGHIDDSVAPKISALVSRVRAVTDPHALTRNQQNQKYKDQLEFPSSGCGVQCDINFSALLALQNTILLRCYSLTDPRVRPMVLFVKHWAKMRGINSGYRGTLSSYGYVLMVLHYLVNVVQPFVCPNLQQLAPPPPPGISPADIEKNTTLCGYRVHFWRNEEEIMHLASLNQLNRNTESIGSLLRGFFEYYAQNNFLSNRQGKGFDWGRDVLSIRTPGGLVSKQEKGWTGAKTVYEPQGDAAQTTELKSPQPATDADTQSTKPRGRAGDFKEVRLRYLFAIEDPFELDHNVARTVTHNGIVSIRDEFRRAWRIIKQSGCGAVNEDLLLNCQDEQQQQQQQQQLLPEGAVVSLSDVMLDIHGPGMFENQK</sequence>
<dbReference type="PANTHER" id="PTHR12271:SF40">
    <property type="entry name" value="POLY(A) RNA POLYMERASE GLD2"/>
    <property type="match status" value="1"/>
</dbReference>
<evidence type="ECO:0000256" key="2">
    <source>
        <dbReference type="ARBA" id="ARBA00001946"/>
    </source>
</evidence>
<keyword evidence="14" id="KW-1185">Reference proteome</keyword>